<dbReference type="AlphaFoldDB" id="A0A892IDM1"/>
<dbReference type="GeneID" id="93127896"/>
<organism evidence="1 2">
    <name type="scientific">Burkholderia dolosa</name>
    <dbReference type="NCBI Taxonomy" id="152500"/>
    <lineage>
        <taxon>Bacteria</taxon>
        <taxon>Pseudomonadati</taxon>
        <taxon>Pseudomonadota</taxon>
        <taxon>Betaproteobacteria</taxon>
        <taxon>Burkholderiales</taxon>
        <taxon>Burkholderiaceae</taxon>
        <taxon>Burkholderia</taxon>
        <taxon>Burkholderia cepacia complex</taxon>
    </lineage>
</organism>
<reference evidence="1 2" key="1">
    <citation type="submission" date="2021-02" db="EMBL/GenBank/DDBJ databases">
        <title>FDA dAtabase for Regulatory Grade micrObial Sequences (FDA-ARGOS): Supporting development and validation of Infectious Disease Dx tests.</title>
        <authorList>
            <person name="Minogue T."/>
            <person name="Wolcott M."/>
            <person name="Wasieloski L."/>
            <person name="Aguilar W."/>
            <person name="Moore D."/>
            <person name="Jaissle J."/>
            <person name="Tallon L."/>
            <person name="Sadzewicz L."/>
            <person name="Zhao X."/>
            <person name="Boylan J."/>
            <person name="Ott S."/>
            <person name="Bowen H."/>
            <person name="Vavikolanu K."/>
            <person name="Mehta A."/>
            <person name="Aluvathingal J."/>
            <person name="Nadendla S."/>
            <person name="Yan Y."/>
            <person name="Sichtig H."/>
        </authorList>
    </citation>
    <scope>NUCLEOTIDE SEQUENCE [LARGE SCALE GENOMIC DNA]</scope>
    <source>
        <strain evidence="1 2">FDAARGOS_1272</strain>
    </source>
</reference>
<sequence length="136" mass="15330">MDERTILPRHAGRCGRTIRYKWQSGELQRLHANSIDNAIFAELTSGALRALRVDAKARLPARQERRCMARDAGRYACFRGRSPRCRLASSNGRIQHAVSLRGREDFAVNADRVGNHRYVAKMTCSGFVVDNVGPFD</sequence>
<gene>
    <name evidence="1" type="ORF">I6K02_14645</name>
</gene>
<proteinExistence type="predicted"/>
<dbReference type="RefSeq" id="WP_035972386.1">
    <property type="nucleotide sequence ID" value="NZ_CABVPR010000089.1"/>
</dbReference>
<name>A0A892IDM1_9BURK</name>
<dbReference type="Proteomes" id="UP000625568">
    <property type="component" value="Chromosome 1"/>
</dbReference>
<evidence type="ECO:0000313" key="1">
    <source>
        <dbReference type="EMBL" id="QRO78970.1"/>
    </source>
</evidence>
<dbReference type="EMBL" id="CP069482">
    <property type="protein sequence ID" value="QRO78970.1"/>
    <property type="molecule type" value="Genomic_DNA"/>
</dbReference>
<keyword evidence="2" id="KW-1185">Reference proteome</keyword>
<evidence type="ECO:0000313" key="2">
    <source>
        <dbReference type="Proteomes" id="UP000625568"/>
    </source>
</evidence>
<protein>
    <submittedName>
        <fullName evidence="1">Uncharacterized protein</fullName>
    </submittedName>
</protein>
<accession>A0A892IDM1</accession>